<evidence type="ECO:0000256" key="6">
    <source>
        <dbReference type="ARBA" id="ARBA00023136"/>
    </source>
</evidence>
<dbReference type="Pfam" id="PF07681">
    <property type="entry name" value="DoxX"/>
    <property type="match status" value="1"/>
</dbReference>
<dbReference type="PANTHER" id="PTHR33452:SF1">
    <property type="entry name" value="INNER MEMBRANE PROTEIN YPHA-RELATED"/>
    <property type="match status" value="1"/>
</dbReference>
<feature type="transmembrane region" description="Helical" evidence="7">
    <location>
        <begin position="62"/>
        <end position="89"/>
    </location>
</feature>
<dbReference type="PANTHER" id="PTHR33452">
    <property type="entry name" value="OXIDOREDUCTASE CATD-RELATED"/>
    <property type="match status" value="1"/>
</dbReference>
<proteinExistence type="inferred from homology"/>
<sequence>MRTQTGFGKIGGTANHQAFGVMLAFLRVLLGVQFFFAGWSKLTTDWSAEGYLSAASGPFAEWFHSMAGSALVDGLNAWGLTLVGIALVLGLAVRPASFAGAAFMVLYYFAGYTDNTSHGLIEYHLVYATVFVLFMTGGAGNVFGLNTLVLGNMRKPNVWWKALLG</sequence>
<feature type="transmembrane region" description="Helical" evidence="7">
    <location>
        <begin position="21"/>
        <end position="42"/>
    </location>
</feature>
<accession>A0A0G1XHM8</accession>
<gene>
    <name evidence="8" type="ORF">UY72_C0013G0025</name>
</gene>
<evidence type="ECO:0000256" key="4">
    <source>
        <dbReference type="ARBA" id="ARBA00022692"/>
    </source>
</evidence>
<organism evidence="8 9">
    <name type="scientific">Candidatus Uhrbacteria bacterium GW2011_GWD2_52_7</name>
    <dbReference type="NCBI Taxonomy" id="1618989"/>
    <lineage>
        <taxon>Bacteria</taxon>
        <taxon>Candidatus Uhriibacteriota</taxon>
    </lineage>
</organism>
<evidence type="ECO:0008006" key="10">
    <source>
        <dbReference type="Google" id="ProtNLM"/>
    </source>
</evidence>
<evidence type="ECO:0000256" key="3">
    <source>
        <dbReference type="ARBA" id="ARBA00022475"/>
    </source>
</evidence>
<evidence type="ECO:0000256" key="2">
    <source>
        <dbReference type="ARBA" id="ARBA00006679"/>
    </source>
</evidence>
<feature type="transmembrane region" description="Helical" evidence="7">
    <location>
        <begin position="125"/>
        <end position="151"/>
    </location>
</feature>
<keyword evidence="5 7" id="KW-1133">Transmembrane helix</keyword>
<evidence type="ECO:0000256" key="5">
    <source>
        <dbReference type="ARBA" id="ARBA00022989"/>
    </source>
</evidence>
<name>A0A0G1XHM8_9BACT</name>
<comment type="similarity">
    <text evidence="2">Belongs to the DoxX family.</text>
</comment>
<comment type="subcellular location">
    <subcellularLocation>
        <location evidence="1">Cell membrane</location>
        <topology evidence="1">Multi-pass membrane protein</topology>
    </subcellularLocation>
</comment>
<evidence type="ECO:0000313" key="9">
    <source>
        <dbReference type="Proteomes" id="UP000034846"/>
    </source>
</evidence>
<protein>
    <recommendedName>
        <fullName evidence="10">DoxX family protein</fullName>
    </recommendedName>
</protein>
<keyword evidence="3" id="KW-1003">Cell membrane</keyword>
<dbReference type="EMBL" id="LCRD01000013">
    <property type="protein sequence ID" value="KKW30415.1"/>
    <property type="molecule type" value="Genomic_DNA"/>
</dbReference>
<comment type="caution">
    <text evidence="8">The sequence shown here is derived from an EMBL/GenBank/DDBJ whole genome shotgun (WGS) entry which is preliminary data.</text>
</comment>
<dbReference type="Proteomes" id="UP000034846">
    <property type="component" value="Unassembled WGS sequence"/>
</dbReference>
<evidence type="ECO:0000256" key="1">
    <source>
        <dbReference type="ARBA" id="ARBA00004651"/>
    </source>
</evidence>
<dbReference type="InterPro" id="IPR032808">
    <property type="entry name" value="DoxX"/>
</dbReference>
<feature type="transmembrane region" description="Helical" evidence="7">
    <location>
        <begin position="96"/>
        <end position="113"/>
    </location>
</feature>
<reference evidence="8 9" key="1">
    <citation type="journal article" date="2015" name="Nature">
        <title>rRNA introns, odd ribosomes, and small enigmatic genomes across a large radiation of phyla.</title>
        <authorList>
            <person name="Brown C.T."/>
            <person name="Hug L.A."/>
            <person name="Thomas B.C."/>
            <person name="Sharon I."/>
            <person name="Castelle C.J."/>
            <person name="Singh A."/>
            <person name="Wilkins M.J."/>
            <person name="Williams K.H."/>
            <person name="Banfield J.F."/>
        </authorList>
    </citation>
    <scope>NUCLEOTIDE SEQUENCE [LARGE SCALE GENOMIC DNA]</scope>
</reference>
<evidence type="ECO:0000313" key="8">
    <source>
        <dbReference type="EMBL" id="KKW30415.1"/>
    </source>
</evidence>
<dbReference type="InterPro" id="IPR051907">
    <property type="entry name" value="DoxX-like_oxidoreductase"/>
</dbReference>
<dbReference type="GO" id="GO:0005886">
    <property type="term" value="C:plasma membrane"/>
    <property type="evidence" value="ECO:0007669"/>
    <property type="project" value="UniProtKB-SubCell"/>
</dbReference>
<keyword evidence="4 7" id="KW-0812">Transmembrane</keyword>
<dbReference type="AlphaFoldDB" id="A0A0G1XHM8"/>
<evidence type="ECO:0000256" key="7">
    <source>
        <dbReference type="SAM" id="Phobius"/>
    </source>
</evidence>
<keyword evidence="6 7" id="KW-0472">Membrane</keyword>